<evidence type="ECO:0000256" key="1">
    <source>
        <dbReference type="ARBA" id="ARBA00023231"/>
    </source>
</evidence>
<keyword evidence="5" id="KW-1185">Reference proteome</keyword>
<dbReference type="InterPro" id="IPR000510">
    <property type="entry name" value="Nase/OxRdtase_comp1"/>
</dbReference>
<dbReference type="GO" id="GO:0016163">
    <property type="term" value="F:nitrogenase activity"/>
    <property type="evidence" value="ECO:0007669"/>
    <property type="project" value="InterPro"/>
</dbReference>
<dbReference type="InterPro" id="IPR000318">
    <property type="entry name" value="Nase_comp1_CS"/>
</dbReference>
<feature type="domain" description="Nitrogenase/oxidoreductase component 1" evidence="3">
    <location>
        <begin position="20"/>
        <end position="145"/>
    </location>
</feature>
<reference evidence="4 5" key="1">
    <citation type="submission" date="2010-07" db="EMBL/GenBank/DDBJ databases">
        <title>The complete genome of Methanosalsum zhilinae DSM 4017.</title>
        <authorList>
            <consortium name="US DOE Joint Genome Institute (JGI-PGF)"/>
            <person name="Lucas S."/>
            <person name="Copeland A."/>
            <person name="Lapidus A."/>
            <person name="Glavina del Rio T."/>
            <person name="Dalin E."/>
            <person name="Tice H."/>
            <person name="Bruce D."/>
            <person name="Goodwin L."/>
            <person name="Pitluck S."/>
            <person name="Kyrpides N."/>
            <person name="Mavromatis K."/>
            <person name="Ovchinnikova G."/>
            <person name="Daligault H."/>
            <person name="Detter J.C."/>
            <person name="Han C."/>
            <person name="Tapia R."/>
            <person name="Larimer F."/>
            <person name="Land M."/>
            <person name="Hauser L."/>
            <person name="Markowitz V."/>
            <person name="Cheng J.-F."/>
            <person name="Hugenholtz P."/>
            <person name="Woyke T."/>
            <person name="Wu D."/>
            <person name="Spring S."/>
            <person name="Schueler E."/>
            <person name="Brambilla E."/>
            <person name="Klenk H.-P."/>
            <person name="Eisen J.A."/>
        </authorList>
    </citation>
    <scope>NUCLEOTIDE SEQUENCE [LARGE SCALE GENOMIC DNA]</scope>
    <source>
        <strain evidence="5">DSM 4017 / NBRC 107636 / OCM 62 / WeN5</strain>
    </source>
</reference>
<dbReference type="Gene3D" id="3.40.50.1980">
    <property type="entry name" value="Nitrogenase molybdenum iron protein domain"/>
    <property type="match status" value="1"/>
</dbReference>
<comment type="similarity">
    <text evidence="2">Belongs to the NifD/NifK/NifE/NifN family.</text>
</comment>
<organism evidence="4 5">
    <name type="scientific">Methanosalsum zhilinae (strain DSM 4017 / NBRC 107636 / OCM 62 / WeN5)</name>
    <name type="common">Methanohalophilus zhilinae</name>
    <dbReference type="NCBI Taxonomy" id="679901"/>
    <lineage>
        <taxon>Archaea</taxon>
        <taxon>Methanobacteriati</taxon>
        <taxon>Methanobacteriota</taxon>
        <taxon>Stenosarchaea group</taxon>
        <taxon>Methanomicrobia</taxon>
        <taxon>Methanosarcinales</taxon>
        <taxon>Methanosarcinaceae</taxon>
        <taxon>Methanosalsum</taxon>
    </lineage>
</organism>
<sequence length="382" mass="41662">MKTDQISIIHPRPSSIVAALYTLRDLDVDVAILHGPAGCSFKHARLLEEDGVHVLTTALDENGFVFGGHDELVSLIKKAADMFNPGSMAVVGTCASMIIGEELHDAVEEAGLNIPVIEVEVHAGYRDNTKGVLLALESAADAGLISDTEYQRQQIILKEATEIEKKHGAASKSYLAPSRGDVKYSVAKRVMNLLKEGKKGIIIMNAKKETGYMFADVILAVNEIAEQMKVESNIVNMANIDQTLGLPRVRSHARNIMSDFKKHGTQIHEIIGGMDEYAITGKYITKAIREKYSNYDFAIIAGVPHAIPADVISGMEIISITNGPRQVLPLKEMGHEHVVVEIDLHPRTLGVSSIVESEFGATLREIGKELNSQKNGSLLHEK</sequence>
<dbReference type="SUPFAM" id="SSF53807">
    <property type="entry name" value="Helical backbone' metal receptor"/>
    <property type="match status" value="1"/>
</dbReference>
<protein>
    <submittedName>
        <fullName evidence="4">Methanogenesis marker 13 metalloprotein</fullName>
    </submittedName>
</protein>
<dbReference type="AlphaFoldDB" id="F7XLE7"/>
<dbReference type="KEGG" id="mzh:Mzhil_0469"/>
<gene>
    <name evidence="4" type="ordered locus">Mzhil_0469</name>
</gene>
<dbReference type="HOGENOM" id="CLU_782144_0_0_2"/>
<dbReference type="NCBIfam" id="TIGR03282">
    <property type="entry name" value="methan_mark_13"/>
    <property type="match status" value="1"/>
</dbReference>
<evidence type="ECO:0000313" key="4">
    <source>
        <dbReference type="EMBL" id="AEH60343.1"/>
    </source>
</evidence>
<keyword evidence="1 2" id="KW-0535">Nitrogen fixation</keyword>
<dbReference type="InterPro" id="IPR017675">
    <property type="entry name" value="CfbD"/>
</dbReference>
<evidence type="ECO:0000256" key="2">
    <source>
        <dbReference type="RuleBase" id="RU004021"/>
    </source>
</evidence>
<dbReference type="PROSITE" id="PS00699">
    <property type="entry name" value="NITROGENASE_1_1"/>
    <property type="match status" value="1"/>
</dbReference>
<dbReference type="OrthoDB" id="53142at2157"/>
<dbReference type="InterPro" id="IPR052673">
    <property type="entry name" value="Ni-siroh_cyclase_CfbD"/>
</dbReference>
<dbReference type="Proteomes" id="UP000006622">
    <property type="component" value="Chromosome"/>
</dbReference>
<dbReference type="STRING" id="679901.Mzhil_0469"/>
<dbReference type="PANTHER" id="PTHR42846:SF1">
    <property type="entry name" value="NI-SIROHYDROCHLORIN A,C-DIAMIDE REDUCTIVE CYCLASE COMPLEX, COMPONENT CFBD"/>
    <property type="match status" value="1"/>
</dbReference>
<evidence type="ECO:0000313" key="5">
    <source>
        <dbReference type="Proteomes" id="UP000006622"/>
    </source>
</evidence>
<accession>F7XLE7</accession>
<name>F7XLE7_METZD</name>
<dbReference type="GeneID" id="10822076"/>
<dbReference type="Pfam" id="PF00148">
    <property type="entry name" value="Oxidored_nitro"/>
    <property type="match status" value="1"/>
</dbReference>
<evidence type="ECO:0000259" key="3">
    <source>
        <dbReference type="Pfam" id="PF00148"/>
    </source>
</evidence>
<dbReference type="PANTHER" id="PTHR42846">
    <property type="entry name" value="NI-SIROHYDROCHLORIN A,C-DIAMIDE REDUCTIVE CYCLASE COMPLEX, COMPONENT CFBD"/>
    <property type="match status" value="1"/>
</dbReference>
<proteinExistence type="inferred from homology"/>
<dbReference type="RefSeq" id="WP_013897782.1">
    <property type="nucleotide sequence ID" value="NC_015676.1"/>
</dbReference>
<dbReference type="EMBL" id="CP002101">
    <property type="protein sequence ID" value="AEH60343.1"/>
    <property type="molecule type" value="Genomic_DNA"/>
</dbReference>